<organism evidence="1 2">
    <name type="scientific">Durusdinium trenchii</name>
    <dbReference type="NCBI Taxonomy" id="1381693"/>
    <lineage>
        <taxon>Eukaryota</taxon>
        <taxon>Sar</taxon>
        <taxon>Alveolata</taxon>
        <taxon>Dinophyceae</taxon>
        <taxon>Suessiales</taxon>
        <taxon>Symbiodiniaceae</taxon>
        <taxon>Durusdinium</taxon>
    </lineage>
</organism>
<dbReference type="EMBL" id="CAXAMM010011113">
    <property type="protein sequence ID" value="CAK9025255.1"/>
    <property type="molecule type" value="Genomic_DNA"/>
</dbReference>
<evidence type="ECO:0000313" key="2">
    <source>
        <dbReference type="Proteomes" id="UP001642464"/>
    </source>
</evidence>
<dbReference type="Pfam" id="PF23262">
    <property type="entry name" value="NFD4_C"/>
    <property type="match status" value="1"/>
</dbReference>
<gene>
    <name evidence="1" type="ORF">SCF082_LOCUS17000</name>
</gene>
<dbReference type="PANTHER" id="PTHR21576">
    <property type="entry name" value="UNCHARACTERIZED NODULIN-LIKE PROTEIN"/>
    <property type="match status" value="1"/>
</dbReference>
<dbReference type="InterPro" id="IPR036259">
    <property type="entry name" value="MFS_trans_sf"/>
</dbReference>
<accession>A0ABP0KEM7</accession>
<reference evidence="1 2" key="1">
    <citation type="submission" date="2024-02" db="EMBL/GenBank/DDBJ databases">
        <authorList>
            <person name="Chen Y."/>
            <person name="Shah S."/>
            <person name="Dougan E. K."/>
            <person name="Thang M."/>
            <person name="Chan C."/>
        </authorList>
    </citation>
    <scope>NUCLEOTIDE SEQUENCE [LARGE SCALE GENOMIC DNA]</scope>
</reference>
<dbReference type="Gene3D" id="1.20.1250.20">
    <property type="entry name" value="MFS general substrate transporter like domains"/>
    <property type="match status" value="1"/>
</dbReference>
<sequence length="477" mass="50608">MIRNLAERACAACPEAPAWRQILLLLLGTWMALCGGSLYAFSRFEVQIMSRCGLTAQQLDVVYAAGQAGVGLGIIPGTLYDLRGPVGACLYGAVFNAAGNFGMSLMLQREGCGGVSTLAFWYFLVQQGSVAIFQAGLFSNIANAPPKMQGVITGIVSSGYGLSAAFVTLLFAFFGEDLDQYFKGTGVLFAITGLVAAALMPCLHGKPRLAYGRLPEVTGKDEAGVSPPPTKLGRQEESEEPERAAPATPSSKSVPHMSRKDILCRLDFWLFLMSFVLLQAIGSGLYIANLSLIGDSLGISADHRAIYVRAVSYSNCLGRLCVGFAMDALEIRGVHRSDHIVVTAVGVMLSSFALLLLPEEVVPHALLPALAVTAAAYGANWAIMPSFIAKRFQGSHVGVMFNVHSGHIAVAVLLTSYAVGGLYDIEAAQQGQDAFCRGAICWRSSFALGAGLQTLALLVGLVLAWSVRRCGGDMHRT</sequence>
<dbReference type="InterPro" id="IPR010658">
    <property type="entry name" value="Nodulin-like"/>
</dbReference>
<evidence type="ECO:0000313" key="1">
    <source>
        <dbReference type="EMBL" id="CAK9025255.1"/>
    </source>
</evidence>
<comment type="caution">
    <text evidence="1">The sequence shown here is derived from an EMBL/GenBank/DDBJ whole genome shotgun (WGS) entry which is preliminary data.</text>
</comment>
<proteinExistence type="predicted"/>
<protein>
    <submittedName>
        <fullName evidence="1">Uncharacterized protein</fullName>
    </submittedName>
</protein>
<dbReference type="InterPro" id="IPR056555">
    <property type="entry name" value="NFD4_C"/>
</dbReference>
<dbReference type="Proteomes" id="UP001642464">
    <property type="component" value="Unassembled WGS sequence"/>
</dbReference>
<keyword evidence="2" id="KW-1185">Reference proteome</keyword>
<dbReference type="PANTHER" id="PTHR21576:SF158">
    <property type="entry name" value="RIBOSOMAL RNA-PROCESSING PROTEIN 12-LIKE CONSERVED DOMAIN-CONTAINING PROTEIN"/>
    <property type="match status" value="1"/>
</dbReference>
<dbReference type="SUPFAM" id="SSF103473">
    <property type="entry name" value="MFS general substrate transporter"/>
    <property type="match status" value="1"/>
</dbReference>
<name>A0ABP0KEM7_9DINO</name>
<dbReference type="Pfam" id="PF06813">
    <property type="entry name" value="Nodulin-like"/>
    <property type="match status" value="1"/>
</dbReference>